<dbReference type="InterPro" id="IPR023214">
    <property type="entry name" value="HAD_sf"/>
</dbReference>
<dbReference type="PROSITE" id="PS01228">
    <property type="entry name" value="COF_1"/>
    <property type="match status" value="1"/>
</dbReference>
<gene>
    <name evidence="1" type="ORF">AVLFYP127_00502</name>
</gene>
<dbReference type="NCBIfam" id="TIGR00099">
    <property type="entry name" value="Cof-subfamily"/>
    <property type="match status" value="1"/>
</dbReference>
<dbReference type="GO" id="GO:0005829">
    <property type="term" value="C:cytosol"/>
    <property type="evidence" value="ECO:0007669"/>
    <property type="project" value="TreeGrafter"/>
</dbReference>
<proteinExistence type="predicted"/>
<evidence type="ECO:0000313" key="1">
    <source>
        <dbReference type="EMBL" id="VYT01020.1"/>
    </source>
</evidence>
<dbReference type="Pfam" id="PF08282">
    <property type="entry name" value="Hydrolase_3"/>
    <property type="match status" value="1"/>
</dbReference>
<dbReference type="PANTHER" id="PTHR10000:SF8">
    <property type="entry name" value="HAD SUPERFAMILY HYDROLASE-LIKE, TYPE 3"/>
    <property type="match status" value="1"/>
</dbReference>
<dbReference type="Gene3D" id="3.40.50.1000">
    <property type="entry name" value="HAD superfamily/HAD-like"/>
    <property type="match status" value="1"/>
</dbReference>
<dbReference type="SFLD" id="SFLDS00003">
    <property type="entry name" value="Haloacid_Dehalogenase"/>
    <property type="match status" value="1"/>
</dbReference>
<sequence length="271" mass="30718">MEKNIKLVAIDLDGTLLNSDKKVSRKNFEIIKKLRAKGIFVVIATGRPLGGFSWILDDLKLNSDDDYSITNTGSLIIKNKDKSDVSKKILSMGDYLNLKKIINDKLQIGIYNKYNLYSNSEKVNKHFLFESEILKMPIEKIDEKDMSQRVDRITITGNKDAVDEFEKNYNEILLKTYQTVRNVPEVFEVLHKEADKGQALKRLCEILNVDLKSTLAIGDSNNDKTMLNMAGVSATCGNGRESVKEMVDIVSNYSNDEDGVCDILEKVFFDK</sequence>
<dbReference type="SFLD" id="SFLDG01140">
    <property type="entry name" value="C2.B:_Phosphomannomutase_and_P"/>
    <property type="match status" value="1"/>
</dbReference>
<dbReference type="AlphaFoldDB" id="A0A6N2T6F4"/>
<dbReference type="SUPFAM" id="SSF56784">
    <property type="entry name" value="HAD-like"/>
    <property type="match status" value="1"/>
</dbReference>
<dbReference type="InterPro" id="IPR000150">
    <property type="entry name" value="Cof"/>
</dbReference>
<protein>
    <submittedName>
        <fullName evidence="1">Phosphatase</fullName>
        <ecNumber evidence="1">3.1.3.-</ecNumber>
    </submittedName>
</protein>
<dbReference type="Gene3D" id="3.30.1240.10">
    <property type="match status" value="1"/>
</dbReference>
<keyword evidence="1" id="KW-0378">Hydrolase</keyword>
<dbReference type="GO" id="GO:0016791">
    <property type="term" value="F:phosphatase activity"/>
    <property type="evidence" value="ECO:0007669"/>
    <property type="project" value="TreeGrafter"/>
</dbReference>
<dbReference type="EMBL" id="CACRSW010000023">
    <property type="protein sequence ID" value="VYT01020.1"/>
    <property type="molecule type" value="Genomic_DNA"/>
</dbReference>
<reference evidence="1" key="1">
    <citation type="submission" date="2019-11" db="EMBL/GenBank/DDBJ databases">
        <authorList>
            <person name="Feng L."/>
        </authorList>
    </citation>
    <scope>NUCLEOTIDE SEQUENCE</scope>
    <source>
        <strain evidence="1">AvaginalisLFYP127</strain>
    </source>
</reference>
<accession>A0A6N2T6F4</accession>
<dbReference type="EC" id="3.1.3.-" evidence="1"/>
<dbReference type="InterPro" id="IPR036412">
    <property type="entry name" value="HAD-like_sf"/>
</dbReference>
<dbReference type="PANTHER" id="PTHR10000">
    <property type="entry name" value="PHOSPHOSERINE PHOSPHATASE"/>
    <property type="match status" value="1"/>
</dbReference>
<name>A0A6N2T6F4_9FIRM</name>
<organism evidence="1">
    <name type="scientific">Anaerococcus vaginalis</name>
    <dbReference type="NCBI Taxonomy" id="33037"/>
    <lineage>
        <taxon>Bacteria</taxon>
        <taxon>Bacillati</taxon>
        <taxon>Bacillota</taxon>
        <taxon>Tissierellia</taxon>
        <taxon>Tissierellales</taxon>
        <taxon>Peptoniphilaceae</taxon>
        <taxon>Anaerococcus</taxon>
    </lineage>
</organism>
<dbReference type="RefSeq" id="WP_156329068.1">
    <property type="nucleotide sequence ID" value="NZ_CACRSW010000023.1"/>
</dbReference>
<dbReference type="NCBIfam" id="TIGR01484">
    <property type="entry name" value="HAD-SF-IIB"/>
    <property type="match status" value="1"/>
</dbReference>
<dbReference type="GO" id="GO:0000287">
    <property type="term" value="F:magnesium ion binding"/>
    <property type="evidence" value="ECO:0007669"/>
    <property type="project" value="TreeGrafter"/>
</dbReference>
<dbReference type="InterPro" id="IPR006379">
    <property type="entry name" value="HAD-SF_hydro_IIB"/>
</dbReference>